<organism evidence="3 4">
    <name type="scientific">Colletotrichum lupini</name>
    <dbReference type="NCBI Taxonomy" id="145971"/>
    <lineage>
        <taxon>Eukaryota</taxon>
        <taxon>Fungi</taxon>
        <taxon>Dikarya</taxon>
        <taxon>Ascomycota</taxon>
        <taxon>Pezizomycotina</taxon>
        <taxon>Sordariomycetes</taxon>
        <taxon>Hypocreomycetidae</taxon>
        <taxon>Glomerellales</taxon>
        <taxon>Glomerellaceae</taxon>
        <taxon>Colletotrichum</taxon>
        <taxon>Colletotrichum acutatum species complex</taxon>
    </lineage>
</organism>
<keyword evidence="2" id="KW-0812">Transmembrane</keyword>
<dbReference type="AlphaFoldDB" id="A0A9Q8WBY4"/>
<feature type="transmembrane region" description="Helical" evidence="2">
    <location>
        <begin position="654"/>
        <end position="674"/>
    </location>
</feature>
<protein>
    <submittedName>
        <fullName evidence="3">Uncharacterized protein</fullName>
    </submittedName>
</protein>
<gene>
    <name evidence="3" type="ORF">CLUP02_03587</name>
</gene>
<reference evidence="3" key="1">
    <citation type="journal article" date="2021" name="Mol. Plant Microbe Interact.">
        <title>Complete Genome Sequence of the Plant-Pathogenic Fungus Colletotrichum lupini.</title>
        <authorList>
            <person name="Baroncelli R."/>
            <person name="Pensec F."/>
            <person name="Da Lio D."/>
            <person name="Boufleur T."/>
            <person name="Vicente I."/>
            <person name="Sarrocco S."/>
            <person name="Picot A."/>
            <person name="Baraldi E."/>
            <person name="Sukno S."/>
            <person name="Thon M."/>
            <person name="Le Floch G."/>
        </authorList>
    </citation>
    <scope>NUCLEOTIDE SEQUENCE</scope>
    <source>
        <strain evidence="3">IMI 504893</strain>
    </source>
</reference>
<dbReference type="RefSeq" id="XP_049139750.1">
    <property type="nucleotide sequence ID" value="XM_049282607.1"/>
</dbReference>
<evidence type="ECO:0000256" key="1">
    <source>
        <dbReference type="SAM" id="MobiDB-lite"/>
    </source>
</evidence>
<name>A0A9Q8WBY4_9PEZI</name>
<evidence type="ECO:0000313" key="3">
    <source>
        <dbReference type="EMBL" id="UQC78113.1"/>
    </source>
</evidence>
<keyword evidence="2" id="KW-1133">Transmembrane helix</keyword>
<dbReference type="Proteomes" id="UP000830671">
    <property type="component" value="Chromosome 2"/>
</dbReference>
<keyword evidence="2" id="KW-0472">Membrane</keyword>
<dbReference type="GeneID" id="73337617"/>
<accession>A0A9Q8WBY4</accession>
<keyword evidence="4" id="KW-1185">Reference proteome</keyword>
<evidence type="ECO:0000313" key="4">
    <source>
        <dbReference type="Proteomes" id="UP000830671"/>
    </source>
</evidence>
<feature type="transmembrane region" description="Helical" evidence="2">
    <location>
        <begin position="623"/>
        <end position="642"/>
    </location>
</feature>
<evidence type="ECO:0000256" key="2">
    <source>
        <dbReference type="SAM" id="Phobius"/>
    </source>
</evidence>
<sequence length="829" mass="91555">MTGLSQSPRYYRRPNGQANLDRFVSHAPVGALHLPDFQPIDYHLDGGCRMMVHGSPRQLATCPRDGLSCAAAHEEAIPYGRQPTKPTIAWSLVHHPSGGDHSPLVVVDHDLSQSGSSAARRALKIFKRLIQTNPTSTIYCYVERLHASHIIYALIRNQPGKEPCSKKKMLCYSLRGRSTVDYIVYSHLLAKALNLMFTSSAKVQMKEINDFVFAENLIVCLGGQKCLASSDETGEIFDTPGFEWVIAYRASWEINSIKNIEFTGRLPISEKGVLGWKRRNLVGREVGLSSAILPQTCERFVQATQTYTLRAYIHDKVLSLSAIERTAMVGTSFRGNPFSFAPNAQVQDRPLKTMEVFQTYARWTSKAKQASWQTANRNSGQWPVHGPYTALVTDYASVPSVTVEAFDEGAPNESSYRNAMLQRYCMDISRHTTLAASIDDTANRRHLASRRARLVTVFQSILGVYNVRMHQILISLRHLAFRLNLSRLFPFEVRQSWGCEDIAYSLCRNPAVQQFVQCIKVYSKVTDITSTVPIPTDWPNIAPSVSRSAWVFDSSNAPFSMHDFSQLVAIIAATIVAGKVSSLEGRNNQDHSSPASISRAVYGPSTQDRRILHAVFKLTRPRLLLLLLSLTLSLAVVVAVVLRGTNAAATVKTALLLASLLAAAVYLSLLSGLFGPPTMQLASWQGILGGHTTPPAAPPEPDPSIPPDPLTLQETTGPSPLVWSMSTVRPSAPKRFPHSLVDLLSPVALLGRTKGRWTVDAGCCFLVARAFPSFSALLTLSIIHTFPTRRNQLAFSHNIPDPDQIKIQSGPVLRKSKQEHHTLEKKGIP</sequence>
<feature type="compositionally biased region" description="Pro residues" evidence="1">
    <location>
        <begin position="695"/>
        <end position="709"/>
    </location>
</feature>
<feature type="region of interest" description="Disordered" evidence="1">
    <location>
        <begin position="690"/>
        <end position="709"/>
    </location>
</feature>
<dbReference type="KEGG" id="clup:CLUP02_03587"/>
<dbReference type="EMBL" id="CP019474">
    <property type="protein sequence ID" value="UQC78113.1"/>
    <property type="molecule type" value="Genomic_DNA"/>
</dbReference>
<proteinExistence type="predicted"/>